<dbReference type="Proteomes" id="UP000800035">
    <property type="component" value="Unassembled WGS sequence"/>
</dbReference>
<dbReference type="Gene3D" id="3.40.50.150">
    <property type="entry name" value="Vaccinia Virus protein VP39"/>
    <property type="match status" value="1"/>
</dbReference>
<dbReference type="SUPFAM" id="SSF53335">
    <property type="entry name" value="S-adenosyl-L-methionine-dependent methyltransferases"/>
    <property type="match status" value="1"/>
</dbReference>
<feature type="compositionally biased region" description="Low complexity" evidence="5">
    <location>
        <begin position="26"/>
        <end position="36"/>
    </location>
</feature>
<feature type="region of interest" description="Disordered" evidence="5">
    <location>
        <begin position="26"/>
        <end position="46"/>
    </location>
</feature>
<dbReference type="EMBL" id="ML976980">
    <property type="protein sequence ID" value="KAF1961677.1"/>
    <property type="molecule type" value="Genomic_DNA"/>
</dbReference>
<dbReference type="AlphaFoldDB" id="A0A6A5UKT3"/>
<evidence type="ECO:0000256" key="4">
    <source>
        <dbReference type="PIRSR" id="PIRSR005739-1"/>
    </source>
</evidence>
<accession>A0A6A5UKT3</accession>
<keyword evidence="2 8" id="KW-0808">Transferase</keyword>
<feature type="domain" description="O-methyltransferase dimerisation" evidence="7">
    <location>
        <begin position="74"/>
        <end position="148"/>
    </location>
</feature>
<dbReference type="InterPro" id="IPR029063">
    <property type="entry name" value="SAM-dependent_MTases_sf"/>
</dbReference>
<dbReference type="GO" id="GO:0032259">
    <property type="term" value="P:methylation"/>
    <property type="evidence" value="ECO:0007669"/>
    <property type="project" value="UniProtKB-KW"/>
</dbReference>
<evidence type="ECO:0000313" key="8">
    <source>
        <dbReference type="EMBL" id="KAF1961677.1"/>
    </source>
</evidence>
<dbReference type="PANTHER" id="PTHR43712">
    <property type="entry name" value="PUTATIVE (AFU_ORTHOLOGUE AFUA_4G14580)-RELATED"/>
    <property type="match status" value="1"/>
</dbReference>
<dbReference type="InterPro" id="IPR001077">
    <property type="entry name" value="COMT_C"/>
</dbReference>
<evidence type="ECO:0000259" key="6">
    <source>
        <dbReference type="Pfam" id="PF00891"/>
    </source>
</evidence>
<keyword evidence="3" id="KW-0949">S-adenosyl-L-methionine</keyword>
<dbReference type="InterPro" id="IPR016461">
    <property type="entry name" value="COMT-like"/>
</dbReference>
<dbReference type="SUPFAM" id="SSF46785">
    <property type="entry name" value="Winged helix' DNA-binding domain"/>
    <property type="match status" value="1"/>
</dbReference>
<dbReference type="PANTHER" id="PTHR43712:SF11">
    <property type="entry name" value="O-METHYLTRANSFERASE (AFU_ORTHOLOGUE AFUA_2G17820)-RELATED"/>
    <property type="match status" value="1"/>
</dbReference>
<organism evidence="8 9">
    <name type="scientific">Byssothecium circinans</name>
    <dbReference type="NCBI Taxonomy" id="147558"/>
    <lineage>
        <taxon>Eukaryota</taxon>
        <taxon>Fungi</taxon>
        <taxon>Dikarya</taxon>
        <taxon>Ascomycota</taxon>
        <taxon>Pezizomycotina</taxon>
        <taxon>Dothideomycetes</taxon>
        <taxon>Pleosporomycetidae</taxon>
        <taxon>Pleosporales</taxon>
        <taxon>Massarineae</taxon>
        <taxon>Massarinaceae</taxon>
        <taxon>Byssothecium</taxon>
    </lineage>
</organism>
<evidence type="ECO:0000256" key="3">
    <source>
        <dbReference type="ARBA" id="ARBA00022691"/>
    </source>
</evidence>
<reference evidence="8" key="1">
    <citation type="journal article" date="2020" name="Stud. Mycol.">
        <title>101 Dothideomycetes genomes: a test case for predicting lifestyles and emergence of pathogens.</title>
        <authorList>
            <person name="Haridas S."/>
            <person name="Albert R."/>
            <person name="Binder M."/>
            <person name="Bloem J."/>
            <person name="Labutti K."/>
            <person name="Salamov A."/>
            <person name="Andreopoulos B."/>
            <person name="Baker S."/>
            <person name="Barry K."/>
            <person name="Bills G."/>
            <person name="Bluhm B."/>
            <person name="Cannon C."/>
            <person name="Castanera R."/>
            <person name="Culley D."/>
            <person name="Daum C."/>
            <person name="Ezra D."/>
            <person name="Gonzalez J."/>
            <person name="Henrissat B."/>
            <person name="Kuo A."/>
            <person name="Liang C."/>
            <person name="Lipzen A."/>
            <person name="Lutzoni F."/>
            <person name="Magnuson J."/>
            <person name="Mondo S."/>
            <person name="Nolan M."/>
            <person name="Ohm R."/>
            <person name="Pangilinan J."/>
            <person name="Park H.-J."/>
            <person name="Ramirez L."/>
            <person name="Alfaro M."/>
            <person name="Sun H."/>
            <person name="Tritt A."/>
            <person name="Yoshinaga Y."/>
            <person name="Zwiers L.-H."/>
            <person name="Turgeon B."/>
            <person name="Goodwin S."/>
            <person name="Spatafora J."/>
            <person name="Crous P."/>
            <person name="Grigoriev I."/>
        </authorList>
    </citation>
    <scope>NUCLEOTIDE SEQUENCE</scope>
    <source>
        <strain evidence="8">CBS 675.92</strain>
    </source>
</reference>
<dbReference type="Gene3D" id="1.10.10.10">
    <property type="entry name" value="Winged helix-like DNA-binding domain superfamily/Winged helix DNA-binding domain"/>
    <property type="match status" value="1"/>
</dbReference>
<evidence type="ECO:0000259" key="7">
    <source>
        <dbReference type="Pfam" id="PF08100"/>
    </source>
</evidence>
<evidence type="ECO:0000256" key="5">
    <source>
        <dbReference type="SAM" id="MobiDB-lite"/>
    </source>
</evidence>
<dbReference type="PROSITE" id="PS51683">
    <property type="entry name" value="SAM_OMT_II"/>
    <property type="match status" value="1"/>
</dbReference>
<dbReference type="InterPro" id="IPR036390">
    <property type="entry name" value="WH_DNA-bd_sf"/>
</dbReference>
<evidence type="ECO:0000256" key="2">
    <source>
        <dbReference type="ARBA" id="ARBA00022679"/>
    </source>
</evidence>
<dbReference type="GO" id="GO:0008171">
    <property type="term" value="F:O-methyltransferase activity"/>
    <property type="evidence" value="ECO:0007669"/>
    <property type="project" value="InterPro"/>
</dbReference>
<dbReference type="Pfam" id="PF00891">
    <property type="entry name" value="Methyltransf_2"/>
    <property type="match status" value="1"/>
</dbReference>
<dbReference type="OrthoDB" id="1535081at2759"/>
<feature type="domain" description="O-methyltransferase C-terminal" evidence="6">
    <location>
        <begin position="255"/>
        <end position="359"/>
    </location>
</feature>
<name>A0A6A5UKT3_9PLEO</name>
<sequence>MAIPTDIDVDIPRTLASLAALTNTGTSTSATATATAPSPSDSVSEEQKKHLVDACEKVVEKFRTPERGLIDMFFAPLKPIALRLAIDMRIFDAGVGKEQITLQQLAEETGCEGLLIKRVLRVLIAMALFTEADKDVFAPTPAAAMYVTESPMAQMIIHWTENLPVTTSLPSFFATHGYTSPTDALNCPFQHALNTPLHSFAWTAAEPKRQKAFNAMMTMRTKRSVDSKWFEVYPMTRVLEDDGEGAGHGKEEVFLVDIGGGIGHQTVDFKQHFPGVKARCVVQDIAAVIDAIPADSLPEGVEAAVYDFFAPQPVHNARIYLLAHVLHDWPDAQAAQILGRVRDAMGSESVVLLSETIMPGK</sequence>
<dbReference type="PIRSF" id="PIRSF005739">
    <property type="entry name" value="O-mtase"/>
    <property type="match status" value="1"/>
</dbReference>
<evidence type="ECO:0000256" key="1">
    <source>
        <dbReference type="ARBA" id="ARBA00022603"/>
    </source>
</evidence>
<dbReference type="InterPro" id="IPR036388">
    <property type="entry name" value="WH-like_DNA-bd_sf"/>
</dbReference>
<dbReference type="Pfam" id="PF08100">
    <property type="entry name" value="Dimerisation"/>
    <property type="match status" value="1"/>
</dbReference>
<protein>
    <submittedName>
        <fullName evidence="8">S-adenosyl-L-methionine-dependent methyltransferase</fullName>
    </submittedName>
</protein>
<dbReference type="GO" id="GO:0046983">
    <property type="term" value="F:protein dimerization activity"/>
    <property type="evidence" value="ECO:0007669"/>
    <property type="project" value="InterPro"/>
</dbReference>
<evidence type="ECO:0000313" key="9">
    <source>
        <dbReference type="Proteomes" id="UP000800035"/>
    </source>
</evidence>
<keyword evidence="9" id="KW-1185">Reference proteome</keyword>
<feature type="active site" description="Proton acceptor" evidence="4">
    <location>
        <position position="327"/>
    </location>
</feature>
<keyword evidence="1 8" id="KW-0489">Methyltransferase</keyword>
<gene>
    <name evidence="8" type="ORF">CC80DRAFT_196087</name>
</gene>
<proteinExistence type="predicted"/>
<dbReference type="InterPro" id="IPR012967">
    <property type="entry name" value="COMT_dimerisation"/>
</dbReference>